<evidence type="ECO:0000256" key="3">
    <source>
        <dbReference type="ARBA" id="ARBA00022574"/>
    </source>
</evidence>
<dbReference type="Gene3D" id="2.130.10.10">
    <property type="entry name" value="YVTN repeat-like/Quinoprotein amine dehydrogenase"/>
    <property type="match status" value="1"/>
</dbReference>
<dbReference type="EMBL" id="CAXAJV020001286">
    <property type="protein sequence ID" value="CAL7935770.1"/>
    <property type="molecule type" value="Genomic_DNA"/>
</dbReference>
<dbReference type="InterPro" id="IPR036322">
    <property type="entry name" value="WD40_repeat_dom_sf"/>
</dbReference>
<keyword evidence="4" id="KW-0677">Repeat</keyword>
<dbReference type="SUPFAM" id="SSF50978">
    <property type="entry name" value="WD40 repeat-like"/>
    <property type="match status" value="1"/>
</dbReference>
<name>A0ABP1N470_XYLVO</name>
<evidence type="ECO:0000256" key="5">
    <source>
        <dbReference type="PROSITE-ProRule" id="PRU00221"/>
    </source>
</evidence>
<dbReference type="Pfam" id="PF00400">
    <property type="entry name" value="WD40"/>
    <property type="match status" value="1"/>
</dbReference>
<dbReference type="Proteomes" id="UP001642520">
    <property type="component" value="Unassembled WGS sequence"/>
</dbReference>
<dbReference type="PROSITE" id="PS00678">
    <property type="entry name" value="WD_REPEATS_1"/>
    <property type="match status" value="1"/>
</dbReference>
<evidence type="ECO:0000256" key="2">
    <source>
        <dbReference type="ARBA" id="ARBA00022490"/>
    </source>
</evidence>
<dbReference type="InterPro" id="IPR019775">
    <property type="entry name" value="WD40_repeat_CS"/>
</dbReference>
<dbReference type="InterPro" id="IPR052139">
    <property type="entry name" value="Methylosome_Comp_WDR77"/>
</dbReference>
<comment type="subcellular location">
    <subcellularLocation>
        <location evidence="1">Cytoplasm</location>
    </subcellularLocation>
</comment>
<dbReference type="PANTHER" id="PTHR46853">
    <property type="entry name" value="METHYLOSOME PROTEIN 50"/>
    <property type="match status" value="1"/>
</dbReference>
<dbReference type="PANTHER" id="PTHR46853:SF1">
    <property type="entry name" value="METHYLOSOME PROTEIN 50"/>
    <property type="match status" value="1"/>
</dbReference>
<comment type="caution">
    <text evidence="6">The sequence shown here is derived from an EMBL/GenBank/DDBJ whole genome shotgun (WGS) entry which is preliminary data.</text>
</comment>
<evidence type="ECO:0000313" key="7">
    <source>
        <dbReference type="Proteomes" id="UP001642520"/>
    </source>
</evidence>
<evidence type="ECO:0000313" key="6">
    <source>
        <dbReference type="EMBL" id="CAL7935770.1"/>
    </source>
</evidence>
<accession>A0ABP1N470</accession>
<protein>
    <recommendedName>
        <fullName evidence="8">Methylosome protein 50</fullName>
    </recommendedName>
</protein>
<dbReference type="InterPro" id="IPR001680">
    <property type="entry name" value="WD40_rpt"/>
</dbReference>
<keyword evidence="2" id="KW-0963">Cytoplasm</keyword>
<organism evidence="6 7">
    <name type="scientific">Xylocopa violacea</name>
    <name type="common">Violet carpenter bee</name>
    <name type="synonym">Apis violacea</name>
    <dbReference type="NCBI Taxonomy" id="135666"/>
    <lineage>
        <taxon>Eukaryota</taxon>
        <taxon>Metazoa</taxon>
        <taxon>Ecdysozoa</taxon>
        <taxon>Arthropoda</taxon>
        <taxon>Hexapoda</taxon>
        <taxon>Insecta</taxon>
        <taxon>Pterygota</taxon>
        <taxon>Neoptera</taxon>
        <taxon>Endopterygota</taxon>
        <taxon>Hymenoptera</taxon>
        <taxon>Apocrita</taxon>
        <taxon>Aculeata</taxon>
        <taxon>Apoidea</taxon>
        <taxon>Anthophila</taxon>
        <taxon>Apidae</taxon>
        <taxon>Xylocopa</taxon>
        <taxon>Xylocopa</taxon>
    </lineage>
</organism>
<evidence type="ECO:0000256" key="4">
    <source>
        <dbReference type="ARBA" id="ARBA00022737"/>
    </source>
</evidence>
<dbReference type="SMART" id="SM00320">
    <property type="entry name" value="WD40"/>
    <property type="match status" value="5"/>
</dbReference>
<evidence type="ECO:0000256" key="1">
    <source>
        <dbReference type="ARBA" id="ARBA00004496"/>
    </source>
</evidence>
<keyword evidence="3 5" id="KW-0853">WD repeat</keyword>
<gene>
    <name evidence="6" type="ORF">XYLVIOL_LOCUS1798</name>
</gene>
<feature type="repeat" description="WD" evidence="5">
    <location>
        <begin position="122"/>
        <end position="163"/>
    </location>
</feature>
<dbReference type="InterPro" id="IPR015943">
    <property type="entry name" value="WD40/YVTN_repeat-like_dom_sf"/>
</dbReference>
<sequence>MTSLIQPNLNADVYRNMTAADRPPVLDKNLQFISIYNETSAVLGGSNMGHHYWGGTVWYYNDITDFDRNKAYVATRTESGVCDVVCIESDKFAVGEDNGALQVFHLVTKSDDLQELQCAGYAALHDDSLLSLSIFHDKKHIVSCGLDYCIKIWDISELMAIQSFGFAHTDMIHCVDIKPGSDSEFVSVSSDCEALLWDTRLSKPARSILKRDSGLTAVNWNPHLLNVVAIGTEDGKVVIVDARMGGTEPLQESYHFTRTIHKLLYHPHAEGILAACCDDVTVQVFDTNDHLSSIYLDERHKDMVRGLTWFKDNLYSCSWDSTVLKHAVKF</sequence>
<reference evidence="6 7" key="1">
    <citation type="submission" date="2024-08" db="EMBL/GenBank/DDBJ databases">
        <authorList>
            <person name="Will J Nash"/>
            <person name="Angela Man"/>
            <person name="Seanna McTaggart"/>
            <person name="Kendall Baker"/>
            <person name="Tom Barker"/>
            <person name="Leah Catchpole"/>
            <person name="Alex Durrant"/>
            <person name="Karim Gharbi"/>
            <person name="Naomi Irish"/>
            <person name="Gemy Kaithakottil"/>
            <person name="Debby Ku"/>
            <person name="Aaliyah Providence"/>
            <person name="Felix Shaw"/>
            <person name="David Swarbreck"/>
            <person name="Chris Watkins"/>
            <person name="Ann M. McCartney"/>
            <person name="Giulio Formenti"/>
            <person name="Alice Mouton"/>
            <person name="Noel Vella"/>
            <person name="Bjorn M von Reumont"/>
            <person name="Adriana Vella"/>
            <person name="Wilfried Haerty"/>
        </authorList>
    </citation>
    <scope>NUCLEOTIDE SEQUENCE [LARGE SCALE GENOMIC DNA]</scope>
</reference>
<proteinExistence type="predicted"/>
<keyword evidence="7" id="KW-1185">Reference proteome</keyword>
<evidence type="ECO:0008006" key="8">
    <source>
        <dbReference type="Google" id="ProtNLM"/>
    </source>
</evidence>
<dbReference type="PROSITE" id="PS50082">
    <property type="entry name" value="WD_REPEATS_2"/>
    <property type="match status" value="1"/>
</dbReference>